<dbReference type="GO" id="GO:0051246">
    <property type="term" value="P:regulation of protein metabolic process"/>
    <property type="evidence" value="ECO:0007669"/>
    <property type="project" value="UniProtKB-ARBA"/>
</dbReference>
<evidence type="ECO:0000256" key="10">
    <source>
        <dbReference type="ARBA" id="ARBA00050474"/>
    </source>
</evidence>
<dbReference type="Pfam" id="PF02055">
    <property type="entry name" value="Glyco_hydro_30"/>
    <property type="match status" value="1"/>
</dbReference>
<evidence type="ECO:0000313" key="17">
    <source>
        <dbReference type="Proteomes" id="UP001497644"/>
    </source>
</evidence>
<dbReference type="InterPro" id="IPR033452">
    <property type="entry name" value="GH30_C"/>
</dbReference>
<dbReference type="GO" id="GO:0005102">
    <property type="term" value="F:signaling receptor binding"/>
    <property type="evidence" value="ECO:0007669"/>
    <property type="project" value="UniProtKB-ARBA"/>
</dbReference>
<dbReference type="GO" id="GO:0005764">
    <property type="term" value="C:lysosome"/>
    <property type="evidence" value="ECO:0007669"/>
    <property type="project" value="UniProtKB-ARBA"/>
</dbReference>
<accession>A0AAV2NY45</accession>
<dbReference type="Proteomes" id="UP001497644">
    <property type="component" value="Chromosome 5"/>
</dbReference>
<evidence type="ECO:0000259" key="15">
    <source>
        <dbReference type="Pfam" id="PF17189"/>
    </source>
</evidence>
<dbReference type="GO" id="GO:0042391">
    <property type="term" value="P:regulation of membrane potential"/>
    <property type="evidence" value="ECO:0007669"/>
    <property type="project" value="UniProtKB-ARBA"/>
</dbReference>
<keyword evidence="17" id="KW-1185">Reference proteome</keyword>
<dbReference type="SUPFAM" id="SSF51445">
    <property type="entry name" value="(Trans)glycosidases"/>
    <property type="match status" value="1"/>
</dbReference>
<feature type="chain" id="PRO_5043539440" description="Glucosylceramidase" evidence="13">
    <location>
        <begin position="32"/>
        <end position="572"/>
    </location>
</feature>
<dbReference type="EMBL" id="OZ034828">
    <property type="protein sequence ID" value="CAL1684506.1"/>
    <property type="molecule type" value="Genomic_DNA"/>
</dbReference>
<dbReference type="GO" id="GO:0006680">
    <property type="term" value="P:glucosylceramide catabolic process"/>
    <property type="evidence" value="ECO:0007669"/>
    <property type="project" value="UniProtKB-ARBA"/>
</dbReference>
<organism evidence="16 17">
    <name type="scientific">Lasius platythorax</name>
    <dbReference type="NCBI Taxonomy" id="488582"/>
    <lineage>
        <taxon>Eukaryota</taxon>
        <taxon>Metazoa</taxon>
        <taxon>Ecdysozoa</taxon>
        <taxon>Arthropoda</taxon>
        <taxon>Hexapoda</taxon>
        <taxon>Insecta</taxon>
        <taxon>Pterygota</taxon>
        <taxon>Neoptera</taxon>
        <taxon>Endopterygota</taxon>
        <taxon>Hymenoptera</taxon>
        <taxon>Apocrita</taxon>
        <taxon>Aculeata</taxon>
        <taxon>Formicoidea</taxon>
        <taxon>Formicidae</taxon>
        <taxon>Formicinae</taxon>
        <taxon>Lasius</taxon>
        <taxon>Lasius</taxon>
    </lineage>
</organism>
<evidence type="ECO:0000256" key="13">
    <source>
        <dbReference type="SAM" id="SignalP"/>
    </source>
</evidence>
<evidence type="ECO:0000256" key="11">
    <source>
        <dbReference type="ARBA" id="ARBA00051345"/>
    </source>
</evidence>
<evidence type="ECO:0000256" key="6">
    <source>
        <dbReference type="ARBA" id="ARBA00022729"/>
    </source>
</evidence>
<dbReference type="GO" id="GO:0005774">
    <property type="term" value="C:vacuolar membrane"/>
    <property type="evidence" value="ECO:0007669"/>
    <property type="project" value="UniProtKB-ARBA"/>
</dbReference>
<comment type="catalytic activity">
    <reaction evidence="10">
        <text>a beta-D-glucosylceramide + H2O = an N-acyl-sphingoid base + D-glucose</text>
        <dbReference type="Rhea" id="RHEA:81447"/>
        <dbReference type="ChEBI" id="CHEBI:4167"/>
        <dbReference type="ChEBI" id="CHEBI:15377"/>
        <dbReference type="ChEBI" id="CHEBI:83264"/>
        <dbReference type="ChEBI" id="CHEBI:83273"/>
    </reaction>
    <physiologicalReaction direction="left-to-right" evidence="10">
        <dbReference type="Rhea" id="RHEA:81448"/>
    </physiologicalReaction>
</comment>
<reference evidence="16" key="1">
    <citation type="submission" date="2024-04" db="EMBL/GenBank/DDBJ databases">
        <authorList>
            <consortium name="Molecular Ecology Group"/>
        </authorList>
    </citation>
    <scope>NUCLEOTIDE SEQUENCE</scope>
</reference>
<comment type="similarity">
    <text evidence="4 12">Belongs to the glycosyl hydrolase 30 family.</text>
</comment>
<proteinExistence type="inferred from homology"/>
<dbReference type="AlphaFoldDB" id="A0AAV2NY45"/>
<dbReference type="PANTHER" id="PTHR11069">
    <property type="entry name" value="GLUCOSYLCERAMIDASE"/>
    <property type="match status" value="1"/>
</dbReference>
<dbReference type="GO" id="GO:0016241">
    <property type="term" value="P:regulation of macroautophagy"/>
    <property type="evidence" value="ECO:0007669"/>
    <property type="project" value="UniProtKB-ARBA"/>
</dbReference>
<dbReference type="PANTHER" id="PTHR11069:SF23">
    <property type="entry name" value="LYSOSOMAL ACID GLUCOSYLCERAMIDASE"/>
    <property type="match status" value="1"/>
</dbReference>
<dbReference type="InterPro" id="IPR001139">
    <property type="entry name" value="Glyco_hydro_30"/>
</dbReference>
<evidence type="ECO:0000259" key="14">
    <source>
        <dbReference type="Pfam" id="PF02055"/>
    </source>
</evidence>
<keyword evidence="9 12" id="KW-0443">Lipid metabolism</keyword>
<dbReference type="EC" id="3.2.1.45" evidence="5 12"/>
<dbReference type="GO" id="GO:0032006">
    <property type="term" value="P:regulation of TOR signaling"/>
    <property type="evidence" value="ECO:0007669"/>
    <property type="project" value="UniProtKB-ARBA"/>
</dbReference>
<feature type="domain" description="Glycosyl hydrolase family 30 beta sandwich" evidence="15">
    <location>
        <begin position="499"/>
        <end position="561"/>
    </location>
</feature>
<keyword evidence="6 13" id="KW-0732">Signal</keyword>
<feature type="domain" description="Glycosyl hydrolase family 30 TIM-barrel" evidence="14">
    <location>
        <begin position="152"/>
        <end position="496"/>
    </location>
</feature>
<comment type="pathway">
    <text evidence="2">Lipid metabolism; sphingolipid metabolism.</text>
</comment>
<dbReference type="GO" id="GO:0030163">
    <property type="term" value="P:protein catabolic process"/>
    <property type="evidence" value="ECO:0007669"/>
    <property type="project" value="UniProtKB-ARBA"/>
</dbReference>
<sequence length="572" mass="65593">MRIIMSQPFPASVIMWRLIILVAASVTVTSSTDCVKRRSTTSGDDGHYCVCNAKQCDKTPDVIKPLNLAEYTLITSSKNGLRFRVSNGAFKKIEPDCDLKSKIKESNAIRRLLRAITDTMKEFSRNTNKQKLNPSLPGKIIVNQTDMYQEIFGFGGAVTDSAAINILNLTQKASDNLLKSYFGRHGIDYNFIRTPMGGSDFSTRRYSYAMTENDTSLINFDLQMEDYIYKIPVIKRAQELKENKIKLLTAPWTASPWMKMNYSWLNNDKLNPKYQQLWADYFGKYFEAYRNAGLEFWGVSPQNEPASYIYVEPSKNASGMIWTPEEERDWIIEHLSPTLKKKGFEHIKIFVMDENRLVLPDWPKKIFQDKRARDIASGIAVHFYFDNVIVPYNLGEIKRLFPEKSIIYTEACVGVFEDQKVILGSWRRGEMYAKNIIENMLNWVSSWIDWNIALDMTGGPNFINNFVDSPVIVNSAADEFYKQPMFYVLGHFSKYVQPNSVRIGTTMENMNKVQTVAFSTPDGGVVLVILNLNEEKKAILIEDPKKGTTRINVPGRSINTMKYWIRSENTDP</sequence>
<dbReference type="Pfam" id="PF17189">
    <property type="entry name" value="Glyco_hydro_30C"/>
    <property type="match status" value="1"/>
</dbReference>
<keyword evidence="12" id="KW-0326">Glycosidase</keyword>
<dbReference type="GO" id="GO:0006066">
    <property type="term" value="P:alcohol metabolic process"/>
    <property type="evidence" value="ECO:0007669"/>
    <property type="project" value="UniProtKB-ARBA"/>
</dbReference>
<dbReference type="GO" id="GO:0004348">
    <property type="term" value="F:glucosylceramidase activity"/>
    <property type="evidence" value="ECO:0007669"/>
    <property type="project" value="UniProtKB-EC"/>
</dbReference>
<comment type="pathway">
    <text evidence="3">Sphingolipid metabolism.</text>
</comment>
<evidence type="ECO:0000256" key="8">
    <source>
        <dbReference type="ARBA" id="ARBA00022919"/>
    </source>
</evidence>
<evidence type="ECO:0000256" key="4">
    <source>
        <dbReference type="ARBA" id="ARBA00005382"/>
    </source>
</evidence>
<keyword evidence="7 12" id="KW-0378">Hydrolase</keyword>
<dbReference type="GO" id="GO:0008202">
    <property type="term" value="P:steroid metabolic process"/>
    <property type="evidence" value="ECO:0007669"/>
    <property type="project" value="UniProtKB-ARBA"/>
</dbReference>
<evidence type="ECO:0000256" key="1">
    <source>
        <dbReference type="ARBA" id="ARBA00001013"/>
    </source>
</evidence>
<evidence type="ECO:0000256" key="3">
    <source>
        <dbReference type="ARBA" id="ARBA00004991"/>
    </source>
</evidence>
<dbReference type="GO" id="GO:0016758">
    <property type="term" value="F:hexosyltransferase activity"/>
    <property type="evidence" value="ECO:0007669"/>
    <property type="project" value="UniProtKB-ARBA"/>
</dbReference>
<dbReference type="FunFam" id="3.20.20.80:FF:000030">
    <property type="entry name" value="Lysosomal acid glucosylceramidase"/>
    <property type="match status" value="1"/>
</dbReference>
<dbReference type="GO" id="GO:0010605">
    <property type="term" value="P:negative regulation of macromolecule metabolic process"/>
    <property type="evidence" value="ECO:0007669"/>
    <property type="project" value="UniProtKB-ARBA"/>
</dbReference>
<evidence type="ECO:0000256" key="12">
    <source>
        <dbReference type="RuleBase" id="RU361188"/>
    </source>
</evidence>
<dbReference type="Gene3D" id="3.20.20.80">
    <property type="entry name" value="Glycosidases"/>
    <property type="match status" value="1"/>
</dbReference>
<evidence type="ECO:0000256" key="2">
    <source>
        <dbReference type="ARBA" id="ARBA00004760"/>
    </source>
</evidence>
<comment type="catalytic activity">
    <reaction evidence="1">
        <text>a beta-D-glucosyl-(1&lt;-&gt;1')-N-acylsphing-4-enine + H2O = an N-acylsphing-4-enine + D-glucose</text>
        <dbReference type="Rhea" id="RHEA:13269"/>
        <dbReference type="ChEBI" id="CHEBI:4167"/>
        <dbReference type="ChEBI" id="CHEBI:15377"/>
        <dbReference type="ChEBI" id="CHEBI:22801"/>
        <dbReference type="ChEBI" id="CHEBI:52639"/>
        <dbReference type="EC" id="3.2.1.45"/>
    </reaction>
    <physiologicalReaction direction="left-to-right" evidence="1">
        <dbReference type="Rhea" id="RHEA:13270"/>
    </physiologicalReaction>
</comment>
<gene>
    <name evidence="16" type="ORF">LPLAT_LOCUS10116</name>
</gene>
<evidence type="ECO:0000256" key="5">
    <source>
        <dbReference type="ARBA" id="ARBA00012658"/>
    </source>
</evidence>
<evidence type="ECO:0000256" key="7">
    <source>
        <dbReference type="ARBA" id="ARBA00022801"/>
    </source>
</evidence>
<comment type="catalytic activity">
    <reaction evidence="11">
        <text>an N-acyl-1-beta-D-glucosyl-15-methylhexadecasphing-4-enine + H2O = an N-acyl-15-methylhexadecasphing-4-enine + D-glucose</text>
        <dbReference type="Rhea" id="RHEA:34755"/>
        <dbReference type="ChEBI" id="CHEBI:4167"/>
        <dbReference type="ChEBI" id="CHEBI:15377"/>
        <dbReference type="ChEBI" id="CHEBI:70815"/>
        <dbReference type="ChEBI" id="CHEBI:70846"/>
    </reaction>
    <physiologicalReaction direction="left-to-right" evidence="11">
        <dbReference type="Rhea" id="RHEA:34756"/>
    </physiologicalReaction>
</comment>
<evidence type="ECO:0000313" key="16">
    <source>
        <dbReference type="EMBL" id="CAL1684506.1"/>
    </source>
</evidence>
<evidence type="ECO:0000256" key="9">
    <source>
        <dbReference type="ARBA" id="ARBA00023098"/>
    </source>
</evidence>
<keyword evidence="8 12" id="KW-0746">Sphingolipid metabolism</keyword>
<protein>
    <recommendedName>
        <fullName evidence="5 12">Glucosylceramidase</fullName>
        <ecNumber evidence="5 12">3.2.1.45</ecNumber>
    </recommendedName>
</protein>
<dbReference type="GO" id="GO:0006914">
    <property type="term" value="P:autophagy"/>
    <property type="evidence" value="ECO:0007669"/>
    <property type="project" value="UniProtKB-ARBA"/>
</dbReference>
<feature type="signal peptide" evidence="13">
    <location>
        <begin position="1"/>
        <end position="31"/>
    </location>
</feature>
<name>A0AAV2NY45_9HYME</name>
<dbReference type="InterPro" id="IPR033453">
    <property type="entry name" value="Glyco_hydro_30_TIM-barrel"/>
</dbReference>
<dbReference type="GO" id="GO:0007040">
    <property type="term" value="P:lysosome organization"/>
    <property type="evidence" value="ECO:0007669"/>
    <property type="project" value="UniProtKB-ARBA"/>
</dbReference>
<dbReference type="InterPro" id="IPR017853">
    <property type="entry name" value="GH"/>
</dbReference>